<feature type="disulfide bond" evidence="4">
    <location>
        <begin position="27"/>
        <end position="111"/>
    </location>
</feature>
<protein>
    <recommendedName>
        <fullName evidence="2">Neurotrophin-4</fullName>
    </recommendedName>
</protein>
<dbReference type="Pfam" id="PF00243">
    <property type="entry name" value="NGF"/>
    <property type="match status" value="1"/>
</dbReference>
<evidence type="ECO:0000256" key="2">
    <source>
        <dbReference type="ARBA" id="ARBA00018008"/>
    </source>
</evidence>
<dbReference type="GO" id="GO:0008083">
    <property type="term" value="F:growth factor activity"/>
    <property type="evidence" value="ECO:0007669"/>
    <property type="project" value="UniProtKB-KW"/>
</dbReference>
<dbReference type="Proteomes" id="UP000007303">
    <property type="component" value="Unassembled WGS sequence"/>
</dbReference>
<reference evidence="6 8" key="1">
    <citation type="journal article" date="2004" name="Nature">
        <title>Genome duplication in the teleost fish Tetraodon nigroviridis reveals the early vertebrate proto-karyotype.</title>
        <authorList>
            <person name="Jaillon O."/>
            <person name="Aury J.-M."/>
            <person name="Brunet F."/>
            <person name="Petit J.-L."/>
            <person name="Stange-Thomann N."/>
            <person name="Mauceli E."/>
            <person name="Bouneau L."/>
            <person name="Fischer C."/>
            <person name="Ozouf-Costaz C."/>
            <person name="Bernot A."/>
            <person name="Nicaud S."/>
            <person name="Jaffe D."/>
            <person name="Fisher S."/>
            <person name="Lutfalla G."/>
            <person name="Dossat C."/>
            <person name="Segurens B."/>
            <person name="Dasilva C."/>
            <person name="Salanoubat M."/>
            <person name="Levy M."/>
            <person name="Boudet N."/>
            <person name="Castellano S."/>
            <person name="Anthouard V."/>
            <person name="Jubin C."/>
            <person name="Castelli V."/>
            <person name="Katinka M."/>
            <person name="Vacherie B."/>
            <person name="Biemont C."/>
            <person name="Skalli Z."/>
            <person name="Cattolico L."/>
            <person name="Poulain J."/>
            <person name="De Berardinis V."/>
            <person name="Cruaud C."/>
            <person name="Duprat S."/>
            <person name="Brottier P."/>
            <person name="Coutanceau J.-P."/>
            <person name="Gouzy J."/>
            <person name="Parra G."/>
            <person name="Lardier G."/>
            <person name="Chapple C."/>
            <person name="McKernan K.J."/>
            <person name="McEwan P."/>
            <person name="Bosak S."/>
            <person name="Kellis M."/>
            <person name="Volff J.-N."/>
            <person name="Guigo R."/>
            <person name="Zody M.C."/>
            <person name="Mesirov J."/>
            <person name="Lindblad-Toh K."/>
            <person name="Birren B."/>
            <person name="Nusbaum C."/>
            <person name="Kahn D."/>
            <person name="Robinson-Rechavi M."/>
            <person name="Laudet V."/>
            <person name="Schachter V."/>
            <person name="Quetier F."/>
            <person name="Saurin W."/>
            <person name="Scarpelli C."/>
            <person name="Wincker P."/>
            <person name="Lander E.S."/>
            <person name="Weissenbach J."/>
            <person name="Roest Crollius H."/>
        </authorList>
    </citation>
    <scope>NUCLEOTIDE SEQUENCE [LARGE SCALE GENOMIC DNA]</scope>
</reference>
<dbReference type="GO" id="GO:0005163">
    <property type="term" value="F:nerve growth factor receptor binding"/>
    <property type="evidence" value="ECO:0007669"/>
    <property type="project" value="TreeGrafter"/>
</dbReference>
<dbReference type="PANTHER" id="PTHR11589:SF8">
    <property type="entry name" value="NEUROTROPHIN-4"/>
    <property type="match status" value="1"/>
</dbReference>
<dbReference type="KEGG" id="tng:GSTEN00011665G001"/>
<dbReference type="GO" id="GO:0030425">
    <property type="term" value="C:dendrite"/>
    <property type="evidence" value="ECO:0007669"/>
    <property type="project" value="TreeGrafter"/>
</dbReference>
<gene>
    <name evidence="6" type="ORF">GSTENG00011665001</name>
</gene>
<dbReference type="GO" id="GO:0043524">
    <property type="term" value="P:negative regulation of neuron apoptotic process"/>
    <property type="evidence" value="ECO:0007669"/>
    <property type="project" value="TreeGrafter"/>
</dbReference>
<evidence type="ECO:0000259" key="5">
    <source>
        <dbReference type="SMART" id="SM00140"/>
    </source>
</evidence>
<comment type="similarity">
    <text evidence="1">Belongs to the NGF-beta family.</text>
</comment>
<reference evidence="7" key="3">
    <citation type="submission" date="2025-05" db="UniProtKB">
        <authorList>
            <consortium name="Ensembl"/>
        </authorList>
    </citation>
    <scope>IDENTIFICATION</scope>
</reference>
<dbReference type="OMA" id="WHSECKA"/>
<dbReference type="PANTHER" id="PTHR11589">
    <property type="entry name" value="NERVE GROWTH FACTOR NGF -RELATED"/>
    <property type="match status" value="1"/>
</dbReference>
<feature type="non-terminal residue" evidence="6">
    <location>
        <position position="151"/>
    </location>
</feature>
<evidence type="ECO:0000256" key="1">
    <source>
        <dbReference type="ARBA" id="ARBA00010783"/>
    </source>
</evidence>
<dbReference type="GO" id="GO:0030424">
    <property type="term" value="C:axon"/>
    <property type="evidence" value="ECO:0007669"/>
    <property type="project" value="TreeGrafter"/>
</dbReference>
<dbReference type="PIRSF" id="PIRSF001789">
    <property type="entry name" value="NGF"/>
    <property type="match status" value="1"/>
</dbReference>
<dbReference type="Gene3D" id="2.10.90.10">
    <property type="entry name" value="Cystine-knot cytokines"/>
    <property type="match status" value="1"/>
</dbReference>
<dbReference type="InterPro" id="IPR002072">
    <property type="entry name" value="Nerve_growth_factor-rel"/>
</dbReference>
<dbReference type="GO" id="GO:0048812">
    <property type="term" value="P:neuron projection morphogenesis"/>
    <property type="evidence" value="ECO:0007669"/>
    <property type="project" value="TreeGrafter"/>
</dbReference>
<dbReference type="GO" id="GO:0007169">
    <property type="term" value="P:cell surface receptor protein tyrosine kinase signaling pathway"/>
    <property type="evidence" value="ECO:0007669"/>
    <property type="project" value="TreeGrafter"/>
</dbReference>
<dbReference type="GO" id="GO:0038180">
    <property type="term" value="P:nerve growth factor signaling pathway"/>
    <property type="evidence" value="ECO:0007669"/>
    <property type="project" value="TreeGrafter"/>
</dbReference>
<dbReference type="STRING" id="99883.ENSTNIP00000008910"/>
<dbReference type="GO" id="GO:0008021">
    <property type="term" value="C:synaptic vesicle"/>
    <property type="evidence" value="ECO:0007669"/>
    <property type="project" value="TreeGrafter"/>
</dbReference>
<accession>Q4SW42</accession>
<dbReference type="EMBL" id="CAAE01013691">
    <property type="protein sequence ID" value="CAF95140.1"/>
    <property type="molecule type" value="Genomic_DNA"/>
</dbReference>
<proteinExistence type="inferred from homology"/>
<dbReference type="GO" id="GO:0021675">
    <property type="term" value="P:nerve development"/>
    <property type="evidence" value="ECO:0007669"/>
    <property type="project" value="TreeGrafter"/>
</dbReference>
<keyword evidence="4" id="KW-1015">Disulfide bond</keyword>
<organism evidence="6">
    <name type="scientific">Tetraodon nigroviridis</name>
    <name type="common">Spotted green pufferfish</name>
    <name type="synonym">Chelonodon nigroviridis</name>
    <dbReference type="NCBI Taxonomy" id="99883"/>
    <lineage>
        <taxon>Eukaryota</taxon>
        <taxon>Metazoa</taxon>
        <taxon>Chordata</taxon>
        <taxon>Craniata</taxon>
        <taxon>Vertebrata</taxon>
        <taxon>Euteleostomi</taxon>
        <taxon>Actinopterygii</taxon>
        <taxon>Neopterygii</taxon>
        <taxon>Teleostei</taxon>
        <taxon>Neoteleostei</taxon>
        <taxon>Acanthomorphata</taxon>
        <taxon>Eupercaria</taxon>
        <taxon>Tetraodontiformes</taxon>
        <taxon>Tetradontoidea</taxon>
        <taxon>Tetraodontidae</taxon>
        <taxon>Tetraodon</taxon>
    </lineage>
</organism>
<dbReference type="GO" id="GO:0050804">
    <property type="term" value="P:modulation of chemical synaptic transmission"/>
    <property type="evidence" value="ECO:0007669"/>
    <property type="project" value="TreeGrafter"/>
</dbReference>
<dbReference type="SMART" id="SM00140">
    <property type="entry name" value="NGF"/>
    <property type="match status" value="1"/>
</dbReference>
<sequence length="151" mass="16926">RPSSQVPVRRDRRSVLMDRRRGEKSVCESESVWVTNKSTAVDAHGHNVTIMKEIQTQTGPLKQFFYETRCRQAVLRSSDSRSRGPGAAAVGMGVAGASCLGVDRKQWVSECKAKQSFVRALTKDENNRVRWRWIRIDSSCVCVLLSTANQA</sequence>
<dbReference type="PRINTS" id="PR00268">
    <property type="entry name" value="NGF"/>
</dbReference>
<dbReference type="PROSITE" id="PS50270">
    <property type="entry name" value="NGF_2"/>
    <property type="match status" value="1"/>
</dbReference>
<feature type="disulfide bond" evidence="4">
    <location>
        <begin position="70"/>
        <end position="140"/>
    </location>
</feature>
<evidence type="ECO:0000313" key="6">
    <source>
        <dbReference type="EMBL" id="CAF95140.1"/>
    </source>
</evidence>
<dbReference type="InterPro" id="IPR020408">
    <property type="entry name" value="Nerve_growth_factor-like"/>
</dbReference>
<keyword evidence="8" id="KW-1185">Reference proteome</keyword>
<evidence type="ECO:0000313" key="8">
    <source>
        <dbReference type="Proteomes" id="UP000007303"/>
    </source>
</evidence>
<evidence type="ECO:0000256" key="4">
    <source>
        <dbReference type="PIRSR" id="PIRSR001789-1"/>
    </source>
</evidence>
<dbReference type="PROSITE" id="PS00248">
    <property type="entry name" value="NGF_1"/>
    <property type="match status" value="1"/>
</dbReference>
<dbReference type="OrthoDB" id="8959386at2759"/>
<feature type="disulfide bond" evidence="4">
    <location>
        <begin position="99"/>
        <end position="142"/>
    </location>
</feature>
<dbReference type="InterPro" id="IPR029034">
    <property type="entry name" value="Cystine-knot_cytokine"/>
</dbReference>
<name>Q4SW42_TETNG</name>
<feature type="non-terminal residue" evidence="6">
    <location>
        <position position="1"/>
    </location>
</feature>
<dbReference type="GeneTree" id="ENSGT00390000007725"/>
<dbReference type="SUPFAM" id="SSF57501">
    <property type="entry name" value="Cystine-knot cytokines"/>
    <property type="match status" value="1"/>
</dbReference>
<dbReference type="AlphaFoldDB" id="Q4SW42"/>
<reference evidence="6" key="2">
    <citation type="submission" date="2004-02" db="EMBL/GenBank/DDBJ databases">
        <authorList>
            <consortium name="Genoscope"/>
            <consortium name="Whitehead Institute Centre for Genome Research"/>
        </authorList>
    </citation>
    <scope>NUCLEOTIDE SEQUENCE</scope>
</reference>
<feature type="domain" description="Nerve growth factor-related" evidence="5">
    <location>
        <begin position="19"/>
        <end position="143"/>
    </location>
</feature>
<evidence type="ECO:0000313" key="7">
    <source>
        <dbReference type="Ensembl" id="ENSTNIP00000008910.1"/>
    </source>
</evidence>
<dbReference type="Ensembl" id="ENSTNIT00000009081.1">
    <property type="protein sequence ID" value="ENSTNIP00000008910.1"/>
    <property type="gene ID" value="ENSTNIG00000006162.1"/>
</dbReference>
<evidence type="ECO:0000256" key="3">
    <source>
        <dbReference type="ARBA" id="ARBA00023030"/>
    </source>
</evidence>
<dbReference type="InterPro" id="IPR019846">
    <property type="entry name" value="Nerve_growth_factor_CS"/>
</dbReference>
<dbReference type="HOGENOM" id="CLU_059942_4_0_1"/>
<keyword evidence="3" id="KW-0339">Growth factor</keyword>
<dbReference type="GO" id="GO:0005615">
    <property type="term" value="C:extracellular space"/>
    <property type="evidence" value="ECO:0007669"/>
    <property type="project" value="TreeGrafter"/>
</dbReference>